<keyword evidence="3" id="KW-1185">Reference proteome</keyword>
<name>A0A0L0BZR0_LUCCU</name>
<dbReference type="OrthoDB" id="8035758at2759"/>
<organism evidence="2 3">
    <name type="scientific">Lucilia cuprina</name>
    <name type="common">Green bottle fly</name>
    <name type="synonym">Australian sheep blowfly</name>
    <dbReference type="NCBI Taxonomy" id="7375"/>
    <lineage>
        <taxon>Eukaryota</taxon>
        <taxon>Metazoa</taxon>
        <taxon>Ecdysozoa</taxon>
        <taxon>Arthropoda</taxon>
        <taxon>Hexapoda</taxon>
        <taxon>Insecta</taxon>
        <taxon>Pterygota</taxon>
        <taxon>Neoptera</taxon>
        <taxon>Endopterygota</taxon>
        <taxon>Diptera</taxon>
        <taxon>Brachycera</taxon>
        <taxon>Muscomorpha</taxon>
        <taxon>Oestroidea</taxon>
        <taxon>Calliphoridae</taxon>
        <taxon>Luciliinae</taxon>
        <taxon>Lucilia</taxon>
    </lineage>
</organism>
<feature type="region of interest" description="Disordered" evidence="1">
    <location>
        <begin position="1"/>
        <end position="22"/>
    </location>
</feature>
<dbReference type="EMBL" id="JRES01001097">
    <property type="protein sequence ID" value="KNC25535.1"/>
    <property type="molecule type" value="Genomic_DNA"/>
</dbReference>
<evidence type="ECO:0000313" key="3">
    <source>
        <dbReference type="Proteomes" id="UP000037069"/>
    </source>
</evidence>
<accession>A0A0L0BZR0</accession>
<dbReference type="AlphaFoldDB" id="A0A0L0BZR0"/>
<proteinExistence type="predicted"/>
<evidence type="ECO:0000256" key="1">
    <source>
        <dbReference type="SAM" id="MobiDB-lite"/>
    </source>
</evidence>
<dbReference type="Proteomes" id="UP000037069">
    <property type="component" value="Unassembled WGS sequence"/>
</dbReference>
<feature type="compositionally biased region" description="Basic and acidic residues" evidence="1">
    <location>
        <begin position="55"/>
        <end position="68"/>
    </location>
</feature>
<reference evidence="2 3" key="1">
    <citation type="journal article" date="2015" name="Nat. Commun.">
        <title>Lucilia cuprina genome unlocks parasitic fly biology to underpin future interventions.</title>
        <authorList>
            <person name="Anstead C.A."/>
            <person name="Korhonen P.K."/>
            <person name="Young N.D."/>
            <person name="Hall R.S."/>
            <person name="Jex A.R."/>
            <person name="Murali S.C."/>
            <person name="Hughes D.S."/>
            <person name="Lee S.F."/>
            <person name="Perry T."/>
            <person name="Stroehlein A.J."/>
            <person name="Ansell B.R."/>
            <person name="Breugelmans B."/>
            <person name="Hofmann A."/>
            <person name="Qu J."/>
            <person name="Dugan S."/>
            <person name="Lee S.L."/>
            <person name="Chao H."/>
            <person name="Dinh H."/>
            <person name="Han Y."/>
            <person name="Doddapaneni H.V."/>
            <person name="Worley K.C."/>
            <person name="Muzny D.M."/>
            <person name="Ioannidis P."/>
            <person name="Waterhouse R.M."/>
            <person name="Zdobnov E.M."/>
            <person name="James P.J."/>
            <person name="Bagnall N.H."/>
            <person name="Kotze A.C."/>
            <person name="Gibbs R.A."/>
            <person name="Richards S."/>
            <person name="Batterham P."/>
            <person name="Gasser R.B."/>
        </authorList>
    </citation>
    <scope>NUCLEOTIDE SEQUENCE [LARGE SCALE GENOMIC DNA]</scope>
    <source>
        <strain evidence="2 3">LS</strain>
        <tissue evidence="2">Full body</tissue>
    </source>
</reference>
<protein>
    <submittedName>
        <fullName evidence="2">Uncharacterized protein</fullName>
    </submittedName>
</protein>
<gene>
    <name evidence="2" type="ORF">FF38_12957</name>
</gene>
<sequence length="170" mass="18394">MYINQNRLVDSSPPAGEAKWTQSKLSDEGCSLGANDAKIVRQAAGEKSPSASPRDISKAGRTKLDRAKNGTRKSLAFLAKMKQRDPESFSAKEKYLLKRHRQDVARFERIHGPVRVLLGGSSSLEELQSADVVGLDVRPSTSANCRLDKRKEGGDPAAEALRFSVGAADG</sequence>
<feature type="region of interest" description="Disordered" evidence="1">
    <location>
        <begin position="42"/>
        <end position="71"/>
    </location>
</feature>
<comment type="caution">
    <text evidence="2">The sequence shown here is derived from an EMBL/GenBank/DDBJ whole genome shotgun (WGS) entry which is preliminary data.</text>
</comment>
<evidence type="ECO:0000313" key="2">
    <source>
        <dbReference type="EMBL" id="KNC25535.1"/>
    </source>
</evidence>